<dbReference type="AlphaFoldDB" id="A0A4Q9QJA3"/>
<dbReference type="GO" id="GO:0045892">
    <property type="term" value="P:negative regulation of DNA-templated transcription"/>
    <property type="evidence" value="ECO:0007669"/>
    <property type="project" value="TreeGrafter"/>
</dbReference>
<dbReference type="OrthoDB" id="9807558at2"/>
<dbReference type="PROSITE" id="PS51077">
    <property type="entry name" value="HTH_ICLR"/>
    <property type="match status" value="1"/>
</dbReference>
<dbReference type="Gene3D" id="1.10.10.10">
    <property type="entry name" value="Winged helix-like DNA-binding domain superfamily/Winged helix DNA-binding domain"/>
    <property type="match status" value="1"/>
</dbReference>
<dbReference type="Gene3D" id="3.30.450.40">
    <property type="match status" value="1"/>
</dbReference>
<evidence type="ECO:0000259" key="4">
    <source>
        <dbReference type="PROSITE" id="PS51077"/>
    </source>
</evidence>
<dbReference type="Proteomes" id="UP000292302">
    <property type="component" value="Unassembled WGS sequence"/>
</dbReference>
<feature type="domain" description="IclR-ED" evidence="5">
    <location>
        <begin position="70"/>
        <end position="255"/>
    </location>
</feature>
<gene>
    <name evidence="6" type="ORF">DNK06_15860</name>
</gene>
<dbReference type="SUPFAM" id="SSF55781">
    <property type="entry name" value="GAF domain-like"/>
    <property type="match status" value="1"/>
</dbReference>
<comment type="caution">
    <text evidence="6">The sequence shown here is derived from an EMBL/GenBank/DDBJ whole genome shotgun (WGS) entry which is preliminary data.</text>
</comment>
<keyword evidence="7" id="KW-1185">Reference proteome</keyword>
<dbReference type="EMBL" id="QJUI01000013">
    <property type="protein sequence ID" value="TBU76764.1"/>
    <property type="molecule type" value="Genomic_DNA"/>
</dbReference>
<protein>
    <recommendedName>
        <fullName evidence="8">IclR family transcriptional regulator</fullName>
    </recommendedName>
</protein>
<sequence>MKDDTAKTIRSVVRALSVLNVIGGQSKGISAISKELDLSKGTVFDLIKTLEHMDYVIQDQQDDRYRLGPALLRLAVDGIANIDIVEVARPYLQALSDEIGEVAHLGKREGVNASFLLRTTSRTVSRMLDLNSQVGALSPLHCTSMGKVFLAYMSDAEAEQFLERQLTAYTDQTIVSEQRLQEERTRIRERGYSLNIGEFEEGVSSIAVPLRDATGKVVAGINIAMPSVRMPEESIAHFYAQLKATAERIEKELGA</sequence>
<evidence type="ECO:0000256" key="3">
    <source>
        <dbReference type="ARBA" id="ARBA00023163"/>
    </source>
</evidence>
<dbReference type="GO" id="GO:0003677">
    <property type="term" value="F:DNA binding"/>
    <property type="evidence" value="ECO:0007669"/>
    <property type="project" value="UniProtKB-KW"/>
</dbReference>
<dbReference type="InterPro" id="IPR036388">
    <property type="entry name" value="WH-like_DNA-bd_sf"/>
</dbReference>
<feature type="domain" description="HTH iclR-type" evidence="4">
    <location>
        <begin position="9"/>
        <end position="69"/>
    </location>
</feature>
<reference evidence="6 7" key="1">
    <citation type="submission" date="2018-06" db="EMBL/GenBank/DDBJ databases">
        <title>Three novel Pseudomonas species isolated from symptomatic oak.</title>
        <authorList>
            <person name="Bueno-Gonzalez V."/>
            <person name="Brady C."/>
        </authorList>
    </citation>
    <scope>NUCLEOTIDE SEQUENCE [LARGE SCALE GENOMIC DNA]</scope>
    <source>
        <strain evidence="6 7">P9A</strain>
    </source>
</reference>
<dbReference type="SUPFAM" id="SSF46785">
    <property type="entry name" value="Winged helix' DNA-binding domain"/>
    <property type="match status" value="1"/>
</dbReference>
<evidence type="ECO:0000313" key="7">
    <source>
        <dbReference type="Proteomes" id="UP000292302"/>
    </source>
</evidence>
<dbReference type="PROSITE" id="PS51078">
    <property type="entry name" value="ICLR_ED"/>
    <property type="match status" value="1"/>
</dbReference>
<dbReference type="RefSeq" id="WP_131180968.1">
    <property type="nucleotide sequence ID" value="NZ_QJUI01000013.1"/>
</dbReference>
<dbReference type="Pfam" id="PF09339">
    <property type="entry name" value="HTH_IclR"/>
    <property type="match status" value="1"/>
</dbReference>
<proteinExistence type="predicted"/>
<evidence type="ECO:0000256" key="2">
    <source>
        <dbReference type="ARBA" id="ARBA00023125"/>
    </source>
</evidence>
<dbReference type="GO" id="GO:0003700">
    <property type="term" value="F:DNA-binding transcription factor activity"/>
    <property type="evidence" value="ECO:0007669"/>
    <property type="project" value="TreeGrafter"/>
</dbReference>
<keyword evidence="2" id="KW-0238">DNA-binding</keyword>
<accession>A0A4Q9QJA3</accession>
<dbReference type="SMART" id="SM00346">
    <property type="entry name" value="HTH_ICLR"/>
    <property type="match status" value="1"/>
</dbReference>
<keyword evidence="1" id="KW-0805">Transcription regulation</keyword>
<organism evidence="6 7">
    <name type="scientific">Phytopseudomonas daroniae</name>
    <dbReference type="NCBI Taxonomy" id="2487519"/>
    <lineage>
        <taxon>Bacteria</taxon>
        <taxon>Pseudomonadati</taxon>
        <taxon>Pseudomonadota</taxon>
        <taxon>Gammaproteobacteria</taxon>
        <taxon>Pseudomonadales</taxon>
        <taxon>Pseudomonadaceae</taxon>
        <taxon>Phytopseudomonas</taxon>
    </lineage>
</organism>
<name>A0A4Q9QJA3_9GAMM</name>
<dbReference type="InterPro" id="IPR050707">
    <property type="entry name" value="HTH_MetabolicPath_Reg"/>
</dbReference>
<dbReference type="PANTHER" id="PTHR30136:SF35">
    <property type="entry name" value="HTH-TYPE TRANSCRIPTIONAL REGULATOR RV1719"/>
    <property type="match status" value="1"/>
</dbReference>
<dbReference type="Pfam" id="PF01614">
    <property type="entry name" value="IclR_C"/>
    <property type="match status" value="1"/>
</dbReference>
<evidence type="ECO:0000259" key="5">
    <source>
        <dbReference type="PROSITE" id="PS51078"/>
    </source>
</evidence>
<dbReference type="PANTHER" id="PTHR30136">
    <property type="entry name" value="HELIX-TURN-HELIX TRANSCRIPTIONAL REGULATOR, ICLR FAMILY"/>
    <property type="match status" value="1"/>
</dbReference>
<evidence type="ECO:0000256" key="1">
    <source>
        <dbReference type="ARBA" id="ARBA00023015"/>
    </source>
</evidence>
<dbReference type="InterPro" id="IPR005471">
    <property type="entry name" value="Tscrpt_reg_IclR_N"/>
</dbReference>
<evidence type="ECO:0008006" key="8">
    <source>
        <dbReference type="Google" id="ProtNLM"/>
    </source>
</evidence>
<dbReference type="InterPro" id="IPR036390">
    <property type="entry name" value="WH_DNA-bd_sf"/>
</dbReference>
<evidence type="ECO:0000313" key="6">
    <source>
        <dbReference type="EMBL" id="TBU76764.1"/>
    </source>
</evidence>
<keyword evidence="3" id="KW-0804">Transcription</keyword>
<dbReference type="InterPro" id="IPR014757">
    <property type="entry name" value="Tscrpt_reg_IclR_C"/>
</dbReference>
<dbReference type="InterPro" id="IPR029016">
    <property type="entry name" value="GAF-like_dom_sf"/>
</dbReference>